<feature type="transmembrane region" description="Helical" evidence="1">
    <location>
        <begin position="6"/>
        <end position="26"/>
    </location>
</feature>
<keyword evidence="1" id="KW-1133">Transmembrane helix</keyword>
<evidence type="ECO:0000256" key="1">
    <source>
        <dbReference type="SAM" id="Phobius"/>
    </source>
</evidence>
<accession>X1E4E4</accession>
<keyword evidence="1" id="KW-0812">Transmembrane</keyword>
<reference evidence="2" key="1">
    <citation type="journal article" date="2014" name="Front. Microbiol.">
        <title>High frequency of phylogenetically diverse reductive dehalogenase-homologous genes in deep subseafloor sedimentary metagenomes.</title>
        <authorList>
            <person name="Kawai M."/>
            <person name="Futagami T."/>
            <person name="Toyoda A."/>
            <person name="Takaki Y."/>
            <person name="Nishi S."/>
            <person name="Hori S."/>
            <person name="Arai W."/>
            <person name="Tsubouchi T."/>
            <person name="Morono Y."/>
            <person name="Uchiyama I."/>
            <person name="Ito T."/>
            <person name="Fujiyama A."/>
            <person name="Inagaki F."/>
            <person name="Takami H."/>
        </authorList>
    </citation>
    <scope>NUCLEOTIDE SEQUENCE</scope>
    <source>
        <strain evidence="2">Expedition CK06-06</strain>
    </source>
</reference>
<organism evidence="2">
    <name type="scientific">marine sediment metagenome</name>
    <dbReference type="NCBI Taxonomy" id="412755"/>
    <lineage>
        <taxon>unclassified sequences</taxon>
        <taxon>metagenomes</taxon>
        <taxon>ecological metagenomes</taxon>
    </lineage>
</organism>
<comment type="caution">
    <text evidence="2">The sequence shown here is derived from an EMBL/GenBank/DDBJ whole genome shotgun (WGS) entry which is preliminary data.</text>
</comment>
<keyword evidence="1" id="KW-0472">Membrane</keyword>
<dbReference type="EMBL" id="BART01038221">
    <property type="protein sequence ID" value="GAH15285.1"/>
    <property type="molecule type" value="Genomic_DNA"/>
</dbReference>
<name>X1E4E4_9ZZZZ</name>
<dbReference type="AlphaFoldDB" id="X1E4E4"/>
<gene>
    <name evidence="2" type="ORF">S01H4_63516</name>
</gene>
<feature type="non-terminal residue" evidence="2">
    <location>
        <position position="1"/>
    </location>
</feature>
<evidence type="ECO:0000313" key="2">
    <source>
        <dbReference type="EMBL" id="GAH15285.1"/>
    </source>
</evidence>
<sequence length="36" mass="3923">LMLTVIAPVLGVLVGIIPLFMYSSYVQLSIMQLIGE</sequence>
<protein>
    <submittedName>
        <fullName evidence="2">Uncharacterized protein</fullName>
    </submittedName>
</protein>
<proteinExistence type="predicted"/>